<comment type="function">
    <text evidence="7">Functions as a peptidoglycan terminase that cleaves nascent peptidoglycan strands endolytically to terminate their elongation.</text>
</comment>
<feature type="site" description="Important for catalytic activity" evidence="7">
    <location>
        <position position="230"/>
    </location>
</feature>
<dbReference type="InterPro" id="IPR003770">
    <property type="entry name" value="MLTG-like"/>
</dbReference>
<keyword evidence="4 7" id="KW-0472">Membrane</keyword>
<keyword evidence="9" id="KW-1185">Reference proteome</keyword>
<comment type="catalytic activity">
    <reaction evidence="7">
        <text>a peptidoglycan chain = a peptidoglycan chain with N-acetyl-1,6-anhydromuramyl-[peptide] at the reducing end + a peptidoglycan chain with N-acetylglucosamine at the non-reducing end.</text>
        <dbReference type="EC" id="4.2.2.29"/>
    </reaction>
</comment>
<dbReference type="GO" id="GO:0071555">
    <property type="term" value="P:cell wall organization"/>
    <property type="evidence" value="ECO:0007669"/>
    <property type="project" value="UniProtKB-KW"/>
</dbReference>
<dbReference type="GO" id="GO:0009252">
    <property type="term" value="P:peptidoglycan biosynthetic process"/>
    <property type="evidence" value="ECO:0007669"/>
    <property type="project" value="UniProtKB-UniRule"/>
</dbReference>
<dbReference type="Proteomes" id="UP000297635">
    <property type="component" value="Unassembled WGS sequence"/>
</dbReference>
<comment type="similarity">
    <text evidence="7">Belongs to the transglycosylase MltG family.</text>
</comment>
<organism evidence="8 9">
    <name type="scientific">Duncaniella freteri</name>
    <dbReference type="NCBI Taxonomy" id="2530391"/>
    <lineage>
        <taxon>Bacteria</taxon>
        <taxon>Pseudomonadati</taxon>
        <taxon>Bacteroidota</taxon>
        <taxon>Bacteroidia</taxon>
        <taxon>Bacteroidales</taxon>
        <taxon>Muribaculaceae</taxon>
        <taxon>Duncaniella</taxon>
    </lineage>
</organism>
<dbReference type="HAMAP" id="MF_02065">
    <property type="entry name" value="MltG"/>
    <property type="match status" value="1"/>
</dbReference>
<evidence type="ECO:0000256" key="6">
    <source>
        <dbReference type="ARBA" id="ARBA00023316"/>
    </source>
</evidence>
<dbReference type="PANTHER" id="PTHR30518:SF2">
    <property type="entry name" value="ENDOLYTIC MUREIN TRANSGLYCOSYLASE"/>
    <property type="match status" value="1"/>
</dbReference>
<dbReference type="Gene3D" id="3.30.160.60">
    <property type="entry name" value="Classic Zinc Finger"/>
    <property type="match status" value="1"/>
</dbReference>
<dbReference type="CDD" id="cd08010">
    <property type="entry name" value="MltG_like"/>
    <property type="match status" value="1"/>
</dbReference>
<feature type="transmembrane region" description="Helical" evidence="7">
    <location>
        <begin position="21"/>
        <end position="43"/>
    </location>
</feature>
<keyword evidence="6 7" id="KW-0961">Cell wall biogenesis/degradation</keyword>
<keyword evidence="1 7" id="KW-1003">Cell membrane</keyword>
<sequence length="354" mass="39841">MATVKKRKKKGNESWLTRHSLGVMTAVIAIIVAIGAVFAFAFIPYTGGNDKEGDWVYIPHGASTAQVRDSLKNSLGSSMGTRIYIMWKLMGNNPAKTEGAYRMDPGQTALGIARRMATGRQTPVTVTFNSTRTMQQLADRIASQLQCSPEEFMDACAEVLPEHGFKRATYPAAFIPDTYEFYWSATPENVVKRLLDYRDNFWNEERTKKAKSLGLSKVEVATVASIIEEETAKKDERPLVARLYLNRLNKGMRLQADPTVKFAVGDFKLRRIRGEHLRVSSPYNTYKVEGLPPGPIRVPTASALDDVLNAPHHNYIYMCAKEDFSGYHNFATDYATHQANARRYQKALNQRNIM</sequence>
<dbReference type="RefSeq" id="WP_135472129.1">
    <property type="nucleotide sequence ID" value="NZ_CASJDB010000036.1"/>
</dbReference>
<dbReference type="GO" id="GO:0008932">
    <property type="term" value="F:lytic endotransglycosylase activity"/>
    <property type="evidence" value="ECO:0007669"/>
    <property type="project" value="UniProtKB-UniRule"/>
</dbReference>
<name>A0A4Z0V1U9_9BACT</name>
<reference evidence="8 9" key="1">
    <citation type="submission" date="2019-02" db="EMBL/GenBank/DDBJ databases">
        <title>Isolation and identification of novel species under the genus Muribaculum.</title>
        <authorList>
            <person name="Miyake S."/>
            <person name="Ding Y."/>
            <person name="Low A."/>
            <person name="Soh M."/>
            <person name="Seedorf H."/>
        </authorList>
    </citation>
    <scope>NUCLEOTIDE SEQUENCE [LARGE SCALE GENOMIC DNA]</scope>
    <source>
        <strain evidence="8 9">TLL-A3</strain>
    </source>
</reference>
<dbReference type="GeneID" id="82150320"/>
<evidence type="ECO:0000256" key="5">
    <source>
        <dbReference type="ARBA" id="ARBA00023239"/>
    </source>
</evidence>
<comment type="caution">
    <text evidence="8">The sequence shown here is derived from an EMBL/GenBank/DDBJ whole genome shotgun (WGS) entry which is preliminary data.</text>
</comment>
<evidence type="ECO:0000256" key="3">
    <source>
        <dbReference type="ARBA" id="ARBA00022989"/>
    </source>
</evidence>
<dbReference type="Pfam" id="PF02618">
    <property type="entry name" value="YceG"/>
    <property type="match status" value="1"/>
</dbReference>
<dbReference type="GO" id="GO:0005886">
    <property type="term" value="C:plasma membrane"/>
    <property type="evidence" value="ECO:0007669"/>
    <property type="project" value="UniProtKB-SubCell"/>
</dbReference>
<evidence type="ECO:0000256" key="4">
    <source>
        <dbReference type="ARBA" id="ARBA00023136"/>
    </source>
</evidence>
<gene>
    <name evidence="7 8" type="primary">mltG</name>
    <name evidence="8" type="ORF">EZ315_11020</name>
</gene>
<evidence type="ECO:0000313" key="9">
    <source>
        <dbReference type="Proteomes" id="UP000297635"/>
    </source>
</evidence>
<dbReference type="PANTHER" id="PTHR30518">
    <property type="entry name" value="ENDOLYTIC MUREIN TRANSGLYCOSYLASE"/>
    <property type="match status" value="1"/>
</dbReference>
<accession>A0A4Z0V1U9</accession>
<comment type="subcellular location">
    <subcellularLocation>
        <location evidence="7">Cell membrane</location>
        <topology evidence="7">Single-pass membrane protein</topology>
    </subcellularLocation>
</comment>
<dbReference type="EC" id="4.2.2.29" evidence="7"/>
<evidence type="ECO:0000256" key="1">
    <source>
        <dbReference type="ARBA" id="ARBA00022475"/>
    </source>
</evidence>
<evidence type="ECO:0000256" key="7">
    <source>
        <dbReference type="HAMAP-Rule" id="MF_02065"/>
    </source>
</evidence>
<evidence type="ECO:0000313" key="8">
    <source>
        <dbReference type="EMBL" id="TGG36390.1"/>
    </source>
</evidence>
<evidence type="ECO:0000256" key="2">
    <source>
        <dbReference type="ARBA" id="ARBA00022692"/>
    </source>
</evidence>
<dbReference type="NCBIfam" id="TIGR00247">
    <property type="entry name" value="endolytic transglycosylase MltG"/>
    <property type="match status" value="1"/>
</dbReference>
<keyword evidence="3 7" id="KW-1133">Transmembrane helix</keyword>
<dbReference type="EMBL" id="SJSA01000002">
    <property type="protein sequence ID" value="TGG36390.1"/>
    <property type="molecule type" value="Genomic_DNA"/>
</dbReference>
<keyword evidence="2 7" id="KW-0812">Transmembrane</keyword>
<proteinExistence type="inferred from homology"/>
<keyword evidence="5 7" id="KW-0456">Lyase</keyword>
<protein>
    <recommendedName>
        <fullName evidence="7">Endolytic murein transglycosylase</fullName>
        <ecNumber evidence="7">4.2.2.29</ecNumber>
    </recommendedName>
    <alternativeName>
        <fullName evidence="7">Peptidoglycan lytic transglycosylase</fullName>
    </alternativeName>
    <alternativeName>
        <fullName evidence="7">Peptidoglycan polymerization terminase</fullName>
    </alternativeName>
</protein>
<dbReference type="AlphaFoldDB" id="A0A4Z0V1U9"/>